<reference evidence="6 7" key="1">
    <citation type="submission" date="2017-04" db="EMBL/GenBank/DDBJ databases">
        <title>Comparative genome analysis of Subtercola boreus.</title>
        <authorList>
            <person name="Cho Y.-J."/>
            <person name="Cho A."/>
            <person name="Kim O.-S."/>
            <person name="Lee J.-I."/>
        </authorList>
    </citation>
    <scope>NUCLEOTIDE SEQUENCE [LARGE SCALE GENOMIC DNA]</scope>
    <source>
        <strain evidence="6 7">K300</strain>
    </source>
</reference>
<dbReference type="SUPFAM" id="SSF88723">
    <property type="entry name" value="PIN domain-like"/>
    <property type="match status" value="1"/>
</dbReference>
<name>A0A3E0VMS2_9MICO</name>
<dbReference type="AlphaFoldDB" id="A0A3E0VMS2"/>
<dbReference type="EMBL" id="NBWZ01000001">
    <property type="protein sequence ID" value="RFA10758.1"/>
    <property type="molecule type" value="Genomic_DNA"/>
</dbReference>
<evidence type="ECO:0000256" key="4">
    <source>
        <dbReference type="ARBA" id="ARBA00022842"/>
    </source>
</evidence>
<dbReference type="GO" id="GO:0016787">
    <property type="term" value="F:hydrolase activity"/>
    <property type="evidence" value="ECO:0007669"/>
    <property type="project" value="UniProtKB-KW"/>
</dbReference>
<proteinExistence type="predicted"/>
<evidence type="ECO:0000313" key="7">
    <source>
        <dbReference type="Proteomes" id="UP000256486"/>
    </source>
</evidence>
<keyword evidence="4" id="KW-0460">Magnesium</keyword>
<dbReference type="InterPro" id="IPR002716">
    <property type="entry name" value="PIN_dom"/>
</dbReference>
<evidence type="ECO:0000256" key="3">
    <source>
        <dbReference type="ARBA" id="ARBA00022801"/>
    </source>
</evidence>
<feature type="domain" description="PIN" evidence="5">
    <location>
        <begin position="4"/>
        <end position="112"/>
    </location>
</feature>
<evidence type="ECO:0000256" key="1">
    <source>
        <dbReference type="ARBA" id="ARBA00022722"/>
    </source>
</evidence>
<dbReference type="OrthoDB" id="211933at2"/>
<keyword evidence="2" id="KW-0479">Metal-binding</keyword>
<accession>A0A3E0VMS2</accession>
<evidence type="ECO:0000259" key="5">
    <source>
        <dbReference type="Pfam" id="PF13470"/>
    </source>
</evidence>
<dbReference type="Proteomes" id="UP000256486">
    <property type="component" value="Unassembled WGS sequence"/>
</dbReference>
<keyword evidence="7" id="KW-1185">Reference proteome</keyword>
<dbReference type="InterPro" id="IPR029060">
    <property type="entry name" value="PIN-like_dom_sf"/>
</dbReference>
<evidence type="ECO:0000256" key="2">
    <source>
        <dbReference type="ARBA" id="ARBA00022723"/>
    </source>
</evidence>
<dbReference type="GO" id="GO:0004518">
    <property type="term" value="F:nuclease activity"/>
    <property type="evidence" value="ECO:0007669"/>
    <property type="project" value="UniProtKB-KW"/>
</dbReference>
<dbReference type="Pfam" id="PF13470">
    <property type="entry name" value="PIN_3"/>
    <property type="match status" value="1"/>
</dbReference>
<organism evidence="6 7">
    <name type="scientific">Subtercola boreus</name>
    <dbReference type="NCBI Taxonomy" id="120213"/>
    <lineage>
        <taxon>Bacteria</taxon>
        <taxon>Bacillati</taxon>
        <taxon>Actinomycetota</taxon>
        <taxon>Actinomycetes</taxon>
        <taxon>Micrococcales</taxon>
        <taxon>Microbacteriaceae</taxon>
        <taxon>Subtercola</taxon>
    </lineage>
</organism>
<keyword evidence="1" id="KW-0540">Nuclease</keyword>
<protein>
    <recommendedName>
        <fullName evidence="5">PIN domain-containing protein</fullName>
    </recommendedName>
</protein>
<gene>
    <name evidence="6" type="ORF">B7R54_17275</name>
</gene>
<sequence length="194" mass="21725">MPHRVFLDSNVLASRTVRDWILLCRLRTGDMFQLHTSLDVLAETIRVARRQHPRADGGVISEIDRKIRAVLDEIIEDFPGDVDFVGSDEHDQHVNAAATHARSDILVTDNVRDFGEAKLLPYDVYSADAFLCLVDDGNSAAVRGVIREQGSYWQACEREGRATKGLEEALRRAGCPDFADRVREHRCEPLGAQA</sequence>
<comment type="caution">
    <text evidence="6">The sequence shown here is derived from an EMBL/GenBank/DDBJ whole genome shotgun (WGS) entry which is preliminary data.</text>
</comment>
<dbReference type="RefSeq" id="WP_116416134.1">
    <property type="nucleotide sequence ID" value="NZ_NBWZ01000001.1"/>
</dbReference>
<keyword evidence="3" id="KW-0378">Hydrolase</keyword>
<dbReference type="GO" id="GO:0046872">
    <property type="term" value="F:metal ion binding"/>
    <property type="evidence" value="ECO:0007669"/>
    <property type="project" value="UniProtKB-KW"/>
</dbReference>
<evidence type="ECO:0000313" key="6">
    <source>
        <dbReference type="EMBL" id="RFA10758.1"/>
    </source>
</evidence>